<protein>
    <recommendedName>
        <fullName evidence="3">HNH endonuclease</fullName>
    </recommendedName>
</protein>
<proteinExistence type="predicted"/>
<accession>A0A7D7JFS9</accession>
<dbReference type="EMBL" id="MT613935">
    <property type="protein sequence ID" value="QMP19190.1"/>
    <property type="molecule type" value="Genomic_DNA"/>
</dbReference>
<dbReference type="KEGG" id="vg:63642545"/>
<name>A0A7D7JFS9_9CAUD</name>
<evidence type="ECO:0008006" key="3">
    <source>
        <dbReference type="Google" id="ProtNLM"/>
    </source>
</evidence>
<dbReference type="RefSeq" id="YP_010038073.1">
    <property type="nucleotide sequence ID" value="NC_054149.1"/>
</dbReference>
<keyword evidence="2" id="KW-1185">Reference proteome</keyword>
<sequence length="72" mass="8260">MNKRCKCCRNDKPLDAFGPSSRTRDGRLGVCRACLAARKSKERATPPEVRQARRDLRDEQMADAWARMHDAE</sequence>
<evidence type="ECO:0000313" key="2">
    <source>
        <dbReference type="Proteomes" id="UP000514744"/>
    </source>
</evidence>
<reference evidence="1 2" key="1">
    <citation type="submission" date="2020-06" db="EMBL/GenBank/DDBJ databases">
        <authorList>
            <person name="Persinger R.D."/>
            <person name="Temple L."/>
        </authorList>
    </citation>
    <scope>NUCLEOTIDE SEQUENCE [LARGE SCALE GENOMIC DNA]</scope>
</reference>
<dbReference type="GeneID" id="63642545"/>
<organism evidence="1 2">
    <name type="scientific">Pseudomonas phage Persinger</name>
    <dbReference type="NCBI Taxonomy" id="2749430"/>
    <lineage>
        <taxon>Viruses</taxon>
        <taxon>Duplodnaviria</taxon>
        <taxon>Heunggongvirae</taxon>
        <taxon>Uroviricota</taxon>
        <taxon>Caudoviricetes</taxon>
        <taxon>Harrisonburgvirus</taxon>
        <taxon>Harrisonburgvirus persinger</taxon>
    </lineage>
</organism>
<evidence type="ECO:0000313" key="1">
    <source>
        <dbReference type="EMBL" id="QMP19190.1"/>
    </source>
</evidence>
<dbReference type="Proteomes" id="UP000514744">
    <property type="component" value="Segment"/>
</dbReference>